<evidence type="ECO:0000313" key="2">
    <source>
        <dbReference type="Proteomes" id="UP000001312"/>
    </source>
</evidence>
<dbReference type="InParanoid" id="A7F7F1"/>
<keyword evidence="2" id="KW-1185">Reference proteome</keyword>
<protein>
    <submittedName>
        <fullName evidence="1">Uncharacterized protein</fullName>
    </submittedName>
</protein>
<organism evidence="1 2">
    <name type="scientific">Sclerotinia sclerotiorum (strain ATCC 18683 / 1980 / Ss-1)</name>
    <name type="common">White mold</name>
    <name type="synonym">Whetzelinia sclerotiorum</name>
    <dbReference type="NCBI Taxonomy" id="665079"/>
    <lineage>
        <taxon>Eukaryota</taxon>
        <taxon>Fungi</taxon>
        <taxon>Dikarya</taxon>
        <taxon>Ascomycota</taxon>
        <taxon>Pezizomycotina</taxon>
        <taxon>Leotiomycetes</taxon>
        <taxon>Helotiales</taxon>
        <taxon>Sclerotiniaceae</taxon>
        <taxon>Sclerotinia</taxon>
    </lineage>
</organism>
<dbReference type="GeneID" id="5481708"/>
<dbReference type="RefSeq" id="XP_001585647.1">
    <property type="nucleotide sequence ID" value="XM_001585597.1"/>
</dbReference>
<dbReference type="HOGENOM" id="CLU_2528846_0_0_1"/>
<gene>
    <name evidence="1" type="ORF">SS1G_13531</name>
</gene>
<proteinExistence type="predicted"/>
<accession>A7F7F1</accession>
<evidence type="ECO:0000313" key="1">
    <source>
        <dbReference type="EMBL" id="EDN98672.1"/>
    </source>
</evidence>
<dbReference type="KEGG" id="ssl:SS1G_13531"/>
<dbReference type="EMBL" id="CH476645">
    <property type="protein sequence ID" value="EDN98672.1"/>
    <property type="molecule type" value="Genomic_DNA"/>
</dbReference>
<reference evidence="2" key="1">
    <citation type="journal article" date="2011" name="PLoS Genet.">
        <title>Genomic analysis of the necrotrophic fungal pathogens Sclerotinia sclerotiorum and Botrytis cinerea.</title>
        <authorList>
            <person name="Amselem J."/>
            <person name="Cuomo C.A."/>
            <person name="van Kan J.A."/>
            <person name="Viaud M."/>
            <person name="Benito E.P."/>
            <person name="Couloux A."/>
            <person name="Coutinho P.M."/>
            <person name="de Vries R.P."/>
            <person name="Dyer P.S."/>
            <person name="Fillinger S."/>
            <person name="Fournier E."/>
            <person name="Gout L."/>
            <person name="Hahn M."/>
            <person name="Kohn L."/>
            <person name="Lapalu N."/>
            <person name="Plummer K.M."/>
            <person name="Pradier J.M."/>
            <person name="Quevillon E."/>
            <person name="Sharon A."/>
            <person name="Simon A."/>
            <person name="ten Have A."/>
            <person name="Tudzynski B."/>
            <person name="Tudzynski P."/>
            <person name="Wincker P."/>
            <person name="Andrew M."/>
            <person name="Anthouard V."/>
            <person name="Beever R.E."/>
            <person name="Beffa R."/>
            <person name="Benoit I."/>
            <person name="Bouzid O."/>
            <person name="Brault B."/>
            <person name="Chen Z."/>
            <person name="Choquer M."/>
            <person name="Collemare J."/>
            <person name="Cotton P."/>
            <person name="Danchin E.G."/>
            <person name="Da Silva C."/>
            <person name="Gautier A."/>
            <person name="Giraud C."/>
            <person name="Giraud T."/>
            <person name="Gonzalez C."/>
            <person name="Grossetete S."/>
            <person name="Guldener U."/>
            <person name="Henrissat B."/>
            <person name="Howlett B.J."/>
            <person name="Kodira C."/>
            <person name="Kretschmer M."/>
            <person name="Lappartient A."/>
            <person name="Leroch M."/>
            <person name="Levis C."/>
            <person name="Mauceli E."/>
            <person name="Neuveglise C."/>
            <person name="Oeser B."/>
            <person name="Pearson M."/>
            <person name="Poulain J."/>
            <person name="Poussereau N."/>
            <person name="Quesneville H."/>
            <person name="Rascle C."/>
            <person name="Schumacher J."/>
            <person name="Segurens B."/>
            <person name="Sexton A."/>
            <person name="Silva E."/>
            <person name="Sirven C."/>
            <person name="Soanes D.M."/>
            <person name="Talbot N.J."/>
            <person name="Templeton M."/>
            <person name="Yandava C."/>
            <person name="Yarden O."/>
            <person name="Zeng Q."/>
            <person name="Rollins J.A."/>
            <person name="Lebrun M.H."/>
            <person name="Dickman M."/>
        </authorList>
    </citation>
    <scope>NUCLEOTIDE SEQUENCE [LARGE SCALE GENOMIC DNA]</scope>
    <source>
        <strain evidence="2">ATCC 18683 / 1980 / Ss-1</strain>
    </source>
</reference>
<dbReference type="Proteomes" id="UP000001312">
    <property type="component" value="Unassembled WGS sequence"/>
</dbReference>
<name>A7F7F1_SCLS1</name>
<dbReference type="AlphaFoldDB" id="A7F7F1"/>
<sequence>MTILPLALLNKFGRRKASFQVFTVIMGQFSTRFWDIYGSIDEPWPRILEALGLGVKSDPRDASGEYLNPLNLDLNVITGTYGKR</sequence>